<evidence type="ECO:0000313" key="1">
    <source>
        <dbReference type="EMBL" id="QIW95699.1"/>
    </source>
</evidence>
<keyword evidence="2" id="KW-1185">Reference proteome</keyword>
<proteinExistence type="predicted"/>
<reference evidence="1 2" key="1">
    <citation type="journal article" date="2016" name="Sci. Rep.">
        <title>Peltaster fructicola genome reveals evolution from an invasive phytopathogen to an ectophytic parasite.</title>
        <authorList>
            <person name="Xu C."/>
            <person name="Chen H."/>
            <person name="Gleason M.L."/>
            <person name="Xu J.R."/>
            <person name="Liu H."/>
            <person name="Zhang R."/>
            <person name="Sun G."/>
        </authorList>
    </citation>
    <scope>NUCLEOTIDE SEQUENCE [LARGE SCALE GENOMIC DNA]</scope>
    <source>
        <strain evidence="1 2">LNHT1506</strain>
    </source>
</reference>
<dbReference type="Proteomes" id="UP000503462">
    <property type="component" value="Chromosome 1"/>
</dbReference>
<evidence type="ECO:0000313" key="2">
    <source>
        <dbReference type="Proteomes" id="UP000503462"/>
    </source>
</evidence>
<accession>A0A6H0XMI0</accession>
<sequence>MQLRGRRALRQWVPNTLQTPAAASRWVSHKVPYESSVRQGHREPVQSIFVSEILIRCTTAGIWQCAVLHTDQISTRNSTNTIAMSTFI</sequence>
<dbReference type="EMBL" id="CP051139">
    <property type="protein sequence ID" value="QIW95699.1"/>
    <property type="molecule type" value="Genomic_DNA"/>
</dbReference>
<protein>
    <submittedName>
        <fullName evidence="1">Uncharacterized protein</fullName>
    </submittedName>
</protein>
<organism evidence="1 2">
    <name type="scientific">Peltaster fructicola</name>
    <dbReference type="NCBI Taxonomy" id="286661"/>
    <lineage>
        <taxon>Eukaryota</taxon>
        <taxon>Fungi</taxon>
        <taxon>Dikarya</taxon>
        <taxon>Ascomycota</taxon>
        <taxon>Pezizomycotina</taxon>
        <taxon>Dothideomycetes</taxon>
        <taxon>Dothideomycetes incertae sedis</taxon>
        <taxon>Peltaster</taxon>
    </lineage>
</organism>
<gene>
    <name evidence="1" type="ORF">AMS68_001217</name>
</gene>
<name>A0A6H0XMI0_9PEZI</name>
<dbReference type="AlphaFoldDB" id="A0A6H0XMI0"/>